<evidence type="ECO:0000313" key="2">
    <source>
        <dbReference type="Proteomes" id="UP000316360"/>
    </source>
</evidence>
<sequence length="81" mass="9030">MLPDVQEAVLLFNFTDQSVLRNGMILLPKDVNLSGDSIADGGVKLTPDRKGLLIHTVVPAHGVKVILLEQRDRVQRINMIW</sequence>
<dbReference type="AlphaFoldDB" id="A0A523RSC8"/>
<evidence type="ECO:0000313" key="1">
    <source>
        <dbReference type="EMBL" id="TET08674.1"/>
    </source>
</evidence>
<proteinExistence type="predicted"/>
<gene>
    <name evidence="1" type="ORF">E3J84_05980</name>
</gene>
<organism evidence="1 2">
    <name type="scientific">Aerophobetes bacterium</name>
    <dbReference type="NCBI Taxonomy" id="2030807"/>
    <lineage>
        <taxon>Bacteria</taxon>
        <taxon>Candidatus Aerophobota</taxon>
    </lineage>
</organism>
<dbReference type="EMBL" id="SOKJ01000342">
    <property type="protein sequence ID" value="TET08674.1"/>
    <property type="molecule type" value="Genomic_DNA"/>
</dbReference>
<reference evidence="1 2" key="1">
    <citation type="submission" date="2019-03" db="EMBL/GenBank/DDBJ databases">
        <title>Metabolic potential of uncultured bacteria and archaea associated with petroleum seepage in deep-sea sediments.</title>
        <authorList>
            <person name="Dong X."/>
            <person name="Hubert C."/>
        </authorList>
    </citation>
    <scope>NUCLEOTIDE SEQUENCE [LARGE SCALE GENOMIC DNA]</scope>
    <source>
        <strain evidence="1">E44_bin7</strain>
    </source>
</reference>
<dbReference type="Proteomes" id="UP000316360">
    <property type="component" value="Unassembled WGS sequence"/>
</dbReference>
<name>A0A523RSC8_UNCAE</name>
<protein>
    <submittedName>
        <fullName evidence="1">Uncharacterized protein</fullName>
    </submittedName>
</protein>
<accession>A0A523RSC8</accession>
<comment type="caution">
    <text evidence="1">The sequence shown here is derived from an EMBL/GenBank/DDBJ whole genome shotgun (WGS) entry which is preliminary data.</text>
</comment>